<dbReference type="GO" id="GO:0019829">
    <property type="term" value="F:ATPase-coupled monoatomic cation transmembrane transporter activity"/>
    <property type="evidence" value="ECO:0007669"/>
    <property type="project" value="UniProtKB-UniRule"/>
</dbReference>
<evidence type="ECO:0000256" key="2">
    <source>
        <dbReference type="ARBA" id="ARBA00022723"/>
    </source>
</evidence>
<protein>
    <recommendedName>
        <fullName evidence="7">Cation-transporting ATPase</fullName>
        <ecNumber evidence="7">7.2.2.-</ecNumber>
    </recommendedName>
</protein>
<dbReference type="InterPro" id="IPR004014">
    <property type="entry name" value="ATPase_P-typ_cation-transptr_N"/>
</dbReference>
<keyword evidence="5 7" id="KW-0460">Magnesium</keyword>
<dbReference type="GO" id="GO:0005789">
    <property type="term" value="C:endoplasmic reticulum membrane"/>
    <property type="evidence" value="ECO:0007669"/>
    <property type="project" value="TreeGrafter"/>
</dbReference>
<feature type="domain" description="Cation-transporting P-type ATPase N-terminal" evidence="8">
    <location>
        <begin position="210"/>
        <end position="245"/>
    </location>
</feature>
<dbReference type="PANTHER" id="PTHR45630:SF1">
    <property type="entry name" value="CATION-TRANSPORTING ATPASE 13A4-RELATED"/>
    <property type="match status" value="1"/>
</dbReference>
<comment type="catalytic activity">
    <reaction evidence="7">
        <text>ATP + H2O = ADP + phosphate + H(+)</text>
        <dbReference type="Rhea" id="RHEA:13065"/>
        <dbReference type="ChEBI" id="CHEBI:15377"/>
        <dbReference type="ChEBI" id="CHEBI:15378"/>
        <dbReference type="ChEBI" id="CHEBI:30616"/>
        <dbReference type="ChEBI" id="CHEBI:43474"/>
        <dbReference type="ChEBI" id="CHEBI:456216"/>
    </reaction>
</comment>
<dbReference type="InterPro" id="IPR023298">
    <property type="entry name" value="ATPase_P-typ_TM_dom_sf"/>
</dbReference>
<reference evidence="10 11" key="1">
    <citation type="journal article" date="2024" name="Proc. Natl. Acad. Sci. U.S.A.">
        <title>The genetic regulatory architecture and epigenomic basis for age-related changes in rattlesnake venom.</title>
        <authorList>
            <person name="Hogan M.P."/>
            <person name="Holding M.L."/>
            <person name="Nystrom G.S."/>
            <person name="Colston T.J."/>
            <person name="Bartlett D.A."/>
            <person name="Mason A.J."/>
            <person name="Ellsworth S.A."/>
            <person name="Rautsaw R.M."/>
            <person name="Lawrence K.C."/>
            <person name="Strickland J.L."/>
            <person name="He B."/>
            <person name="Fraser P."/>
            <person name="Margres M.J."/>
            <person name="Gilbert D.M."/>
            <person name="Gibbs H.L."/>
            <person name="Parkinson C.L."/>
            <person name="Rokyta D.R."/>
        </authorList>
    </citation>
    <scope>NUCLEOTIDE SEQUENCE [LARGE SCALE GENOMIC DNA]</scope>
    <source>
        <strain evidence="10">DRR0105</strain>
    </source>
</reference>
<dbReference type="EC" id="7.2.2.-" evidence="7"/>
<feature type="domain" description="P5B-type ATPase N-terminal" evidence="9">
    <location>
        <begin position="2"/>
        <end position="89"/>
    </location>
</feature>
<dbReference type="InterPro" id="IPR006544">
    <property type="entry name" value="P-type_TPase_V"/>
</dbReference>
<name>A0AAW1BH48_CROAD</name>
<accession>A0AAW1BH48</accession>
<keyword evidence="7" id="KW-0812">Transmembrane</keyword>
<evidence type="ECO:0000256" key="1">
    <source>
        <dbReference type="ARBA" id="ARBA00004141"/>
    </source>
</evidence>
<evidence type="ECO:0000256" key="7">
    <source>
        <dbReference type="RuleBase" id="RU362082"/>
    </source>
</evidence>
<organism evidence="10 11">
    <name type="scientific">Crotalus adamanteus</name>
    <name type="common">Eastern diamondback rattlesnake</name>
    <dbReference type="NCBI Taxonomy" id="8729"/>
    <lineage>
        <taxon>Eukaryota</taxon>
        <taxon>Metazoa</taxon>
        <taxon>Chordata</taxon>
        <taxon>Craniata</taxon>
        <taxon>Vertebrata</taxon>
        <taxon>Euteleostomi</taxon>
        <taxon>Lepidosauria</taxon>
        <taxon>Squamata</taxon>
        <taxon>Bifurcata</taxon>
        <taxon>Unidentata</taxon>
        <taxon>Episquamata</taxon>
        <taxon>Toxicofera</taxon>
        <taxon>Serpentes</taxon>
        <taxon>Colubroidea</taxon>
        <taxon>Viperidae</taxon>
        <taxon>Crotalinae</taxon>
        <taxon>Crotalus</taxon>
    </lineage>
</organism>
<evidence type="ECO:0000256" key="3">
    <source>
        <dbReference type="ARBA" id="ARBA00022741"/>
    </source>
</evidence>
<evidence type="ECO:0000313" key="10">
    <source>
        <dbReference type="EMBL" id="KAK9401564.1"/>
    </source>
</evidence>
<evidence type="ECO:0000259" key="8">
    <source>
        <dbReference type="Pfam" id="PF00690"/>
    </source>
</evidence>
<keyword evidence="7" id="KW-1133">Transmembrane helix</keyword>
<comment type="caution">
    <text evidence="10">The sequence shown here is derived from an EMBL/GenBank/DDBJ whole genome shotgun (WGS) entry which is preliminary data.</text>
</comment>
<dbReference type="EMBL" id="JAOTOJ010000005">
    <property type="protein sequence ID" value="KAK9401564.1"/>
    <property type="molecule type" value="Genomic_DNA"/>
</dbReference>
<dbReference type="GO" id="GO:0005524">
    <property type="term" value="F:ATP binding"/>
    <property type="evidence" value="ECO:0007669"/>
    <property type="project" value="UniProtKB-UniRule"/>
</dbReference>
<keyword evidence="2 7" id="KW-0479">Metal-binding</keyword>
<dbReference type="InterPro" id="IPR047819">
    <property type="entry name" value="P5A-ATPase_N"/>
</dbReference>
<dbReference type="GO" id="GO:0031902">
    <property type="term" value="C:late endosome membrane"/>
    <property type="evidence" value="ECO:0007669"/>
    <property type="project" value="TreeGrafter"/>
</dbReference>
<keyword evidence="6 7" id="KW-1278">Translocase</keyword>
<evidence type="ECO:0000256" key="6">
    <source>
        <dbReference type="ARBA" id="ARBA00022967"/>
    </source>
</evidence>
<dbReference type="GO" id="GO:0006874">
    <property type="term" value="P:intracellular calcium ion homeostasis"/>
    <property type="evidence" value="ECO:0007669"/>
    <property type="project" value="TreeGrafter"/>
</dbReference>
<comment type="subcellular location">
    <subcellularLocation>
        <location evidence="1 7">Membrane</location>
        <topology evidence="1 7">Multi-pass membrane protein</topology>
    </subcellularLocation>
</comment>
<evidence type="ECO:0000256" key="4">
    <source>
        <dbReference type="ARBA" id="ARBA00022840"/>
    </source>
</evidence>
<dbReference type="Pfam" id="PF12409">
    <property type="entry name" value="P5-ATPase"/>
    <property type="match status" value="1"/>
</dbReference>
<dbReference type="GO" id="GO:0015203">
    <property type="term" value="F:polyamine transmembrane transporter activity"/>
    <property type="evidence" value="ECO:0007669"/>
    <property type="project" value="TreeGrafter"/>
</dbReference>
<dbReference type="GO" id="GO:0140358">
    <property type="term" value="F:P-type transmembrane transporter activity"/>
    <property type="evidence" value="ECO:0007669"/>
    <property type="project" value="InterPro"/>
</dbReference>
<dbReference type="PANTHER" id="PTHR45630">
    <property type="entry name" value="CATION-TRANSPORTING ATPASE-RELATED"/>
    <property type="match status" value="1"/>
</dbReference>
<keyword evidence="11" id="KW-1185">Reference proteome</keyword>
<keyword evidence="7" id="KW-0472">Membrane</keyword>
<keyword evidence="4 7" id="KW-0067">ATP-binding</keyword>
<evidence type="ECO:0000313" key="11">
    <source>
        <dbReference type="Proteomes" id="UP001474421"/>
    </source>
</evidence>
<comment type="caution">
    <text evidence="7">Lacks conserved residue(s) required for the propagation of feature annotation.</text>
</comment>
<evidence type="ECO:0000259" key="9">
    <source>
        <dbReference type="Pfam" id="PF12409"/>
    </source>
</evidence>
<comment type="similarity">
    <text evidence="7">Belongs to the cation transport ATPase (P-type) (TC 3.A.3) family. Type V subfamily.</text>
</comment>
<proteinExistence type="inferred from homology"/>
<dbReference type="Pfam" id="PF00690">
    <property type="entry name" value="Cation_ATPase_N"/>
    <property type="match status" value="1"/>
</dbReference>
<dbReference type="AlphaFoldDB" id="A0AAW1BH48"/>
<gene>
    <name evidence="10" type="ORF">NXF25_012278</name>
</gene>
<dbReference type="Proteomes" id="UP001474421">
    <property type="component" value="Unassembled WGS sequence"/>
</dbReference>
<dbReference type="SUPFAM" id="SSF81665">
    <property type="entry name" value="Calcium ATPase, transmembrane domain M"/>
    <property type="match status" value="1"/>
</dbReference>
<keyword evidence="3 7" id="KW-0547">Nucleotide-binding</keyword>
<feature type="transmembrane region" description="Helical" evidence="7">
    <location>
        <begin position="12"/>
        <end position="31"/>
    </location>
</feature>
<sequence>MFGYKTHGFRRALCLAGYILSCGGLLLLFHWKPEWDVWANCQPCSLEEADVVLLRTTDEFQICTQKKVTWTHLSAHLKPSSLATDDEEESLLNKVIVKSDFKAQQERLELARAEPLILLPGSAERGGHHQASPVSCWEPKTRQAAWCLLQAWQQRRPPSPHHACCPCLPPQVRSLQVQKIRYTWDFSAQEFRKVGVLEDHHSCLEMHAKFGAGLTSPEQELRREICGPNAIDIEVTPIWKLLIKESFLGGSGYAGPWWAFFRRQNLIAADASFEAVSCLGLPTAHLAAGEHFVFLLPGSLLGTGRTGSLLEFPRGGLPEVSTPAAFSSFCGFRDGNLQFFSSTDPFWLVSQGFSDCCFTSFAPDLGKCPDLACPAVPHCEAPDIPGNLLIVFTL</sequence>
<dbReference type="GO" id="GO:0046872">
    <property type="term" value="F:metal ion binding"/>
    <property type="evidence" value="ECO:0007669"/>
    <property type="project" value="UniProtKB-UniRule"/>
</dbReference>
<evidence type="ECO:0000256" key="5">
    <source>
        <dbReference type="ARBA" id="ARBA00022842"/>
    </source>
</evidence>